<accession>A0A514BPD0</accession>
<sequence length="246" mass="26071">MPSPRLIVALLLPALAGLASGWPDDAEAQIRRCTAPDGTSVFTDQRCEDVDSVARLPDISGSTGSRAGALRPRCMRSVDELVMEMTLAFDARDGNHLAGLYHWTGMSSGSGYATIERLDRMVQRPLVGIVPVLPSESEPESAPAAAADAATGPDMPSAPERHVPAWETWAWTGARATAADDEDPAMPTADGGTAARHEAATTPSPPPRPRPRPVALRIEQTGSNDAHATSTVFGLTRHFGCWWISG</sequence>
<evidence type="ECO:0000313" key="3">
    <source>
        <dbReference type="EMBL" id="QDH69247.1"/>
    </source>
</evidence>
<dbReference type="KEGG" id="lyj:FKV23_03390"/>
<name>A0A514BPD0_9GAMM</name>
<dbReference type="AlphaFoldDB" id="A0A514BPD0"/>
<dbReference type="RefSeq" id="WP_141622589.1">
    <property type="nucleotide sequence ID" value="NZ_CP041242.1"/>
</dbReference>
<dbReference type="Proteomes" id="UP000317199">
    <property type="component" value="Chromosome"/>
</dbReference>
<protein>
    <recommendedName>
        <fullName evidence="5">DUF4124 domain-containing protein</fullName>
    </recommendedName>
</protein>
<keyword evidence="4" id="KW-1185">Reference proteome</keyword>
<keyword evidence="2" id="KW-0732">Signal</keyword>
<evidence type="ECO:0000313" key="4">
    <source>
        <dbReference type="Proteomes" id="UP000317199"/>
    </source>
</evidence>
<proteinExistence type="predicted"/>
<feature type="signal peptide" evidence="2">
    <location>
        <begin position="1"/>
        <end position="21"/>
    </location>
</feature>
<evidence type="ECO:0008006" key="5">
    <source>
        <dbReference type="Google" id="ProtNLM"/>
    </source>
</evidence>
<gene>
    <name evidence="3" type="ORF">FKV23_03390</name>
</gene>
<dbReference type="OrthoDB" id="5956287at2"/>
<evidence type="ECO:0000256" key="2">
    <source>
        <dbReference type="SAM" id="SignalP"/>
    </source>
</evidence>
<feature type="region of interest" description="Disordered" evidence="1">
    <location>
        <begin position="176"/>
        <end position="214"/>
    </location>
</feature>
<dbReference type="EMBL" id="CP041242">
    <property type="protein sequence ID" value="QDH69247.1"/>
    <property type="molecule type" value="Genomic_DNA"/>
</dbReference>
<organism evidence="3 4">
    <name type="scientific">Marilutibacter alkalisoli</name>
    <dbReference type="NCBI Taxonomy" id="2591633"/>
    <lineage>
        <taxon>Bacteria</taxon>
        <taxon>Pseudomonadati</taxon>
        <taxon>Pseudomonadota</taxon>
        <taxon>Gammaproteobacteria</taxon>
        <taxon>Lysobacterales</taxon>
        <taxon>Lysobacteraceae</taxon>
        <taxon>Marilutibacter</taxon>
    </lineage>
</organism>
<feature type="region of interest" description="Disordered" evidence="1">
    <location>
        <begin position="133"/>
        <end position="160"/>
    </location>
</feature>
<feature type="compositionally biased region" description="Low complexity" evidence="1">
    <location>
        <begin position="134"/>
        <end position="150"/>
    </location>
</feature>
<evidence type="ECO:0000256" key="1">
    <source>
        <dbReference type="SAM" id="MobiDB-lite"/>
    </source>
</evidence>
<reference evidence="3 4" key="1">
    <citation type="submission" date="2019-06" db="EMBL/GenBank/DDBJ databases">
        <title>Lysobacter alkalisoli sp. nov. isolated from saline-alkali soil.</title>
        <authorList>
            <person name="Sun J.-Q."/>
            <person name="Xu L."/>
        </authorList>
    </citation>
    <scope>NUCLEOTIDE SEQUENCE [LARGE SCALE GENOMIC DNA]</scope>
    <source>
        <strain evidence="3 4">SJ-36</strain>
    </source>
</reference>
<feature type="chain" id="PRO_5022225480" description="DUF4124 domain-containing protein" evidence="2">
    <location>
        <begin position="22"/>
        <end position="246"/>
    </location>
</feature>